<dbReference type="InterPro" id="IPR036844">
    <property type="entry name" value="Hint_dom_sf"/>
</dbReference>
<sequence>MKAGFSGAFVISWSQTEIDGLGAAGPQSLLIGATWRWKGEAVRVDGPGHLAVLSGSQEVADLHSRAARNVQRLIGSLPGVRGRVITPDVGGDPLMEHSFTVTDGRTAWRGTLIEGADGGLIMFTDGVPPKGADLWIARVETSSRAAKAAAQAVTAGGVICFTEGTRISTPDGVRQVQDLREGDMVLTADNGAQPLVWTGSRRMSGARLRALPHLRPIRIRSGVLGPDVPDGDLLVSPSHRMVVRGPAAQALFGTPEVLIRARDLEGAPGIGTDLRLAEATYVHLMLDQHQVLFANGVQSESFHPAEADLASLSEADRERLLGEMPQLEQQPESYGEAVRRALTAPEAAIFRHDTTRLVH</sequence>
<dbReference type="SUPFAM" id="SSF51294">
    <property type="entry name" value="Hedgehog/intein (Hint) domain"/>
    <property type="match status" value="1"/>
</dbReference>
<dbReference type="Proteomes" id="UP001315686">
    <property type="component" value="Unassembled WGS sequence"/>
</dbReference>
<dbReference type="Pfam" id="PF13403">
    <property type="entry name" value="Hint_2"/>
    <property type="match status" value="1"/>
</dbReference>
<dbReference type="EMBL" id="JADQAZ010000002">
    <property type="protein sequence ID" value="MBT0958044.1"/>
    <property type="molecule type" value="Genomic_DNA"/>
</dbReference>
<reference evidence="2 3" key="1">
    <citation type="journal article" date="2021" name="Arch. Microbiol.">
        <title>Harenicola maris gen. nov., sp. nov. isolated from the Sea of Japan shallow sediments.</title>
        <authorList>
            <person name="Romanenko L.A."/>
            <person name="Kurilenko V.V."/>
            <person name="Chernysheva N.Y."/>
            <person name="Tekutyeva L.A."/>
            <person name="Velansky P.V."/>
            <person name="Svetashev V.I."/>
            <person name="Isaeva M.P."/>
        </authorList>
    </citation>
    <scope>NUCLEOTIDE SEQUENCE [LARGE SCALE GENOMIC DNA]</scope>
    <source>
        <strain evidence="2 3">KMM 3653</strain>
    </source>
</reference>
<dbReference type="InterPro" id="IPR028992">
    <property type="entry name" value="Hedgehog/Intein_dom"/>
</dbReference>
<accession>A0AAP2CPN6</accession>
<evidence type="ECO:0000259" key="1">
    <source>
        <dbReference type="Pfam" id="PF13403"/>
    </source>
</evidence>
<feature type="domain" description="Hedgehog/Intein (Hint)" evidence="1">
    <location>
        <begin position="159"/>
        <end position="305"/>
    </location>
</feature>
<organism evidence="2 3">
    <name type="scientific">Harenicola maris</name>
    <dbReference type="NCBI Taxonomy" id="2841044"/>
    <lineage>
        <taxon>Bacteria</taxon>
        <taxon>Pseudomonadati</taxon>
        <taxon>Pseudomonadota</taxon>
        <taxon>Alphaproteobacteria</taxon>
        <taxon>Rhodobacterales</taxon>
        <taxon>Paracoccaceae</taxon>
        <taxon>Harenicola</taxon>
    </lineage>
</organism>
<comment type="caution">
    <text evidence="2">The sequence shown here is derived from an EMBL/GenBank/DDBJ whole genome shotgun (WGS) entry which is preliminary data.</text>
</comment>
<dbReference type="Gene3D" id="2.170.16.10">
    <property type="entry name" value="Hedgehog/Intein (Hint) domain"/>
    <property type="match status" value="1"/>
</dbReference>
<keyword evidence="3" id="KW-1185">Reference proteome</keyword>
<evidence type="ECO:0000313" key="3">
    <source>
        <dbReference type="Proteomes" id="UP001315686"/>
    </source>
</evidence>
<gene>
    <name evidence="2" type="ORF">IV417_11660</name>
</gene>
<protein>
    <submittedName>
        <fullName evidence="2">Hint domain-containing protein</fullName>
    </submittedName>
</protein>
<dbReference type="RefSeq" id="WP_327794260.1">
    <property type="nucleotide sequence ID" value="NZ_JADQAZ010000002.1"/>
</dbReference>
<name>A0AAP2CPN6_9RHOB</name>
<dbReference type="AlphaFoldDB" id="A0AAP2CPN6"/>
<proteinExistence type="predicted"/>
<evidence type="ECO:0000313" key="2">
    <source>
        <dbReference type="EMBL" id="MBT0958044.1"/>
    </source>
</evidence>